<dbReference type="InterPro" id="IPR015943">
    <property type="entry name" value="WD40/YVTN_repeat-like_dom_sf"/>
</dbReference>
<dbReference type="RefSeq" id="WP_148816138.1">
    <property type="nucleotide sequence ID" value="NZ_CP043046.1"/>
</dbReference>
<gene>
    <name evidence="1" type="ORF">FXN63_15530</name>
</gene>
<dbReference type="InterPro" id="IPR011047">
    <property type="entry name" value="Quinoprotein_ADH-like_sf"/>
</dbReference>
<dbReference type="Proteomes" id="UP000325161">
    <property type="component" value="Chromosome"/>
</dbReference>
<sequence length="317" mass="34442">MRSISFVAGVAVDKDIYYIASTLDESDGDAGYSVMLFYQAQRQEKWFFHSLPDWRVIDVAFPPVKAGAVREVYGLEENGRIEIYSRNGSTEIQIPGAGLIEDDGQGYVNRIRCIGDATYVCGHSGQIYEKKGDEWADIGLPDSSSGVPAPSEADAGQIANTNVLDIGLDAGGLIAIGTEGMIARRVGVTWQQVPRLTAADLHGICADENGRIWIVGQRGTVVCEADDTFKVLTTQSLDTDFYSVASFGQELYIGAEDGLYSLVDGSLERLAVSDTFTLSGVSRVESKDGVLWVLSAKKLLRYNGADWECFEHPNNAD</sequence>
<dbReference type="OrthoDB" id="5516213at2"/>
<name>A0A5C0B2W2_9BURK</name>
<protein>
    <submittedName>
        <fullName evidence="1">Uncharacterized protein</fullName>
    </submittedName>
</protein>
<accession>A0A5C0B2W2</accession>
<proteinExistence type="predicted"/>
<dbReference type="AlphaFoldDB" id="A0A5C0B2W2"/>
<evidence type="ECO:0000313" key="1">
    <source>
        <dbReference type="EMBL" id="QEI07091.1"/>
    </source>
</evidence>
<dbReference type="KEGG" id="pacr:FXN63_15530"/>
<reference evidence="1 2" key="1">
    <citation type="submission" date="2019-08" db="EMBL/GenBank/DDBJ databases">
        <title>Amphibian skin-associated Pigmentiphaga: genome sequence and occurrence across geography and hosts.</title>
        <authorList>
            <person name="Bletz M.C."/>
            <person name="Bunk B."/>
            <person name="Sproeer C."/>
            <person name="Biwer P."/>
            <person name="Reiter S."/>
            <person name="Rabemananjara F.C.E."/>
            <person name="Schulz S."/>
            <person name="Overmann J."/>
            <person name="Vences M."/>
        </authorList>
    </citation>
    <scope>NUCLEOTIDE SEQUENCE [LARGE SCALE GENOMIC DNA]</scope>
    <source>
        <strain evidence="1 2">Mada1488</strain>
    </source>
</reference>
<evidence type="ECO:0000313" key="2">
    <source>
        <dbReference type="Proteomes" id="UP000325161"/>
    </source>
</evidence>
<dbReference type="EMBL" id="CP043046">
    <property type="protein sequence ID" value="QEI07091.1"/>
    <property type="molecule type" value="Genomic_DNA"/>
</dbReference>
<organism evidence="1 2">
    <name type="scientific">Pigmentiphaga aceris</name>
    <dbReference type="NCBI Taxonomy" id="1940612"/>
    <lineage>
        <taxon>Bacteria</taxon>
        <taxon>Pseudomonadati</taxon>
        <taxon>Pseudomonadota</taxon>
        <taxon>Betaproteobacteria</taxon>
        <taxon>Burkholderiales</taxon>
        <taxon>Alcaligenaceae</taxon>
        <taxon>Pigmentiphaga</taxon>
    </lineage>
</organism>
<keyword evidence="2" id="KW-1185">Reference proteome</keyword>
<dbReference type="SUPFAM" id="SSF50998">
    <property type="entry name" value="Quinoprotein alcohol dehydrogenase-like"/>
    <property type="match status" value="1"/>
</dbReference>
<dbReference type="Gene3D" id="2.130.10.10">
    <property type="entry name" value="YVTN repeat-like/Quinoprotein amine dehydrogenase"/>
    <property type="match status" value="1"/>
</dbReference>